<reference evidence="1 2" key="1">
    <citation type="submission" date="2017-02" db="EMBL/GenBank/DDBJ databases">
        <title>Clonality and virulence of isolates of VRE in Hematopoietic Stem Cell Transplanted (HSCT) patients.</title>
        <authorList>
            <person name="Marchi A.P."/>
            <person name="Martins R.C."/>
            <person name="Marie S.K."/>
            <person name="Levin A.S."/>
            <person name="Costa S.F."/>
        </authorList>
    </citation>
    <scope>NUCLEOTIDE SEQUENCE [LARGE SCALE GENOMIC DNA]</scope>
    <source>
        <strain evidence="1 2">LIM1759</strain>
    </source>
</reference>
<organism evidence="1 2">
    <name type="scientific">Enterococcus faecium</name>
    <name type="common">Streptococcus faecium</name>
    <dbReference type="NCBI Taxonomy" id="1352"/>
    <lineage>
        <taxon>Bacteria</taxon>
        <taxon>Bacillati</taxon>
        <taxon>Bacillota</taxon>
        <taxon>Bacilli</taxon>
        <taxon>Lactobacillales</taxon>
        <taxon>Enterococcaceae</taxon>
        <taxon>Enterococcus</taxon>
    </lineage>
</organism>
<sequence length="66" mass="8113">MCHFYRSFLILYRMKKAKEKRQKSSSWLAAVLPQSLFFFLDVIQSFCMFFYYNNLNLLKIYIQEPI</sequence>
<evidence type="ECO:0000313" key="2">
    <source>
        <dbReference type="Proteomes" id="UP000191171"/>
    </source>
</evidence>
<accession>A0A1S8KUV5</accession>
<dbReference type="AlphaFoldDB" id="A0A1S8KUV5"/>
<name>A0A1S8KUV5_ENTFC</name>
<dbReference type="EMBL" id="MVGJ01000017">
    <property type="protein sequence ID" value="OOL83373.1"/>
    <property type="molecule type" value="Genomic_DNA"/>
</dbReference>
<evidence type="ECO:0000313" key="1">
    <source>
        <dbReference type="EMBL" id="OOL83373.1"/>
    </source>
</evidence>
<dbReference type="Proteomes" id="UP000191171">
    <property type="component" value="Unassembled WGS sequence"/>
</dbReference>
<protein>
    <submittedName>
        <fullName evidence="1">Uncharacterized protein</fullName>
    </submittedName>
</protein>
<proteinExistence type="predicted"/>
<gene>
    <name evidence="1" type="ORF">B1P95_04140</name>
</gene>
<comment type="caution">
    <text evidence="1">The sequence shown here is derived from an EMBL/GenBank/DDBJ whole genome shotgun (WGS) entry which is preliminary data.</text>
</comment>